<keyword evidence="3" id="KW-1015">Disulfide bond</keyword>
<evidence type="ECO:0000256" key="1">
    <source>
        <dbReference type="ARBA" id="ARBA00004196"/>
    </source>
</evidence>
<dbReference type="GO" id="GO:0030313">
    <property type="term" value="C:cell envelope"/>
    <property type="evidence" value="ECO:0007669"/>
    <property type="project" value="UniProtKB-SubCell"/>
</dbReference>
<dbReference type="CDD" id="cd02966">
    <property type="entry name" value="TlpA_like_family"/>
    <property type="match status" value="1"/>
</dbReference>
<evidence type="ECO:0000313" key="7">
    <source>
        <dbReference type="Proteomes" id="UP001155500"/>
    </source>
</evidence>
<dbReference type="InterPro" id="IPR036249">
    <property type="entry name" value="Thioredoxin-like_sf"/>
</dbReference>
<dbReference type="Proteomes" id="UP001155500">
    <property type="component" value="Unassembled WGS sequence"/>
</dbReference>
<dbReference type="InterPro" id="IPR000866">
    <property type="entry name" value="AhpC/TSA"/>
</dbReference>
<feature type="domain" description="Thioredoxin" evidence="5">
    <location>
        <begin position="26"/>
        <end position="156"/>
    </location>
</feature>
<comment type="subcellular location">
    <subcellularLocation>
        <location evidence="1">Cell envelope</location>
    </subcellularLocation>
</comment>
<evidence type="ECO:0000256" key="2">
    <source>
        <dbReference type="ARBA" id="ARBA00022748"/>
    </source>
</evidence>
<keyword evidence="7" id="KW-1185">Reference proteome</keyword>
<dbReference type="Gene3D" id="3.40.30.10">
    <property type="entry name" value="Glutaredoxin"/>
    <property type="match status" value="1"/>
</dbReference>
<keyword evidence="2" id="KW-0201">Cytochrome c-type biogenesis</keyword>
<dbReference type="InterPro" id="IPR013766">
    <property type="entry name" value="Thioredoxin_domain"/>
</dbReference>
<dbReference type="PANTHER" id="PTHR42852">
    <property type="entry name" value="THIOL:DISULFIDE INTERCHANGE PROTEIN DSBE"/>
    <property type="match status" value="1"/>
</dbReference>
<dbReference type="PROSITE" id="PS51352">
    <property type="entry name" value="THIOREDOXIN_2"/>
    <property type="match status" value="1"/>
</dbReference>
<dbReference type="InterPro" id="IPR050553">
    <property type="entry name" value="Thioredoxin_ResA/DsbE_sf"/>
</dbReference>
<evidence type="ECO:0000256" key="3">
    <source>
        <dbReference type="ARBA" id="ARBA00023157"/>
    </source>
</evidence>
<dbReference type="PANTHER" id="PTHR42852:SF6">
    <property type="entry name" value="THIOL:DISULFIDE INTERCHANGE PROTEIN DSBE"/>
    <property type="match status" value="1"/>
</dbReference>
<gene>
    <name evidence="6" type="ORF">A6A20_03160</name>
</gene>
<dbReference type="Pfam" id="PF00578">
    <property type="entry name" value="AhpC-TSA"/>
    <property type="match status" value="1"/>
</dbReference>
<sequence>MRQQIITILLLSAVVFLLISCKEETARIGEEAPTLAAFDLAGNPVNLPNHQAITLLTFWSESCGVCLAELQQFSKLQQQYPEKLQILAINIDGEKANTAQAVQKYQLTIPVGKDQLNISAERYQVIGTPTSFIIQQGKILAKYEGLIPIQEITQLL</sequence>
<dbReference type="GO" id="GO:0016491">
    <property type="term" value="F:oxidoreductase activity"/>
    <property type="evidence" value="ECO:0007669"/>
    <property type="project" value="InterPro"/>
</dbReference>
<organism evidence="6 7">
    <name type="scientific">Volucribacter amazonae</name>
    <dbReference type="NCBI Taxonomy" id="256731"/>
    <lineage>
        <taxon>Bacteria</taxon>
        <taxon>Pseudomonadati</taxon>
        <taxon>Pseudomonadota</taxon>
        <taxon>Gammaproteobacteria</taxon>
        <taxon>Pasteurellales</taxon>
        <taxon>Pasteurellaceae</taxon>
        <taxon>Volucribacter</taxon>
    </lineage>
</organism>
<comment type="caution">
    <text evidence="6">The sequence shown here is derived from an EMBL/GenBank/DDBJ whole genome shotgun (WGS) entry which is preliminary data.</text>
</comment>
<name>A0A9X4PBR9_9PAST</name>
<accession>A0A9X4PBR9</accession>
<evidence type="ECO:0000313" key="6">
    <source>
        <dbReference type="EMBL" id="MDG6894646.1"/>
    </source>
</evidence>
<evidence type="ECO:0000259" key="5">
    <source>
        <dbReference type="PROSITE" id="PS51352"/>
    </source>
</evidence>
<evidence type="ECO:0000256" key="4">
    <source>
        <dbReference type="ARBA" id="ARBA00023284"/>
    </source>
</evidence>
<protein>
    <submittedName>
        <fullName evidence="6">Thioredoxin</fullName>
    </submittedName>
</protein>
<dbReference type="GO" id="GO:0016209">
    <property type="term" value="F:antioxidant activity"/>
    <property type="evidence" value="ECO:0007669"/>
    <property type="project" value="InterPro"/>
</dbReference>
<dbReference type="EMBL" id="LWID01000001">
    <property type="protein sequence ID" value="MDG6894646.1"/>
    <property type="molecule type" value="Genomic_DNA"/>
</dbReference>
<dbReference type="SUPFAM" id="SSF52833">
    <property type="entry name" value="Thioredoxin-like"/>
    <property type="match status" value="1"/>
</dbReference>
<dbReference type="RefSeq" id="WP_279572122.1">
    <property type="nucleotide sequence ID" value="NZ_LWID01000001.1"/>
</dbReference>
<proteinExistence type="predicted"/>
<dbReference type="PROSITE" id="PS51257">
    <property type="entry name" value="PROKAR_LIPOPROTEIN"/>
    <property type="match status" value="1"/>
</dbReference>
<dbReference type="AlphaFoldDB" id="A0A9X4PBR9"/>
<reference evidence="6" key="1">
    <citation type="submission" date="2016-03" db="EMBL/GenBank/DDBJ databases">
        <title>Co-evolution between Pasteurellaceae and their hosts.</title>
        <authorList>
            <person name="Hansen M.J."/>
            <person name="Bojesen A.M."/>
            <person name="Planet P."/>
        </authorList>
    </citation>
    <scope>NUCLEOTIDE SEQUENCE</scope>
    <source>
        <strain evidence="6">146/S8/89</strain>
    </source>
</reference>
<keyword evidence="4" id="KW-0676">Redox-active center</keyword>
<dbReference type="GO" id="GO:0017004">
    <property type="term" value="P:cytochrome complex assembly"/>
    <property type="evidence" value="ECO:0007669"/>
    <property type="project" value="UniProtKB-KW"/>
</dbReference>